<comment type="caution">
    <text evidence="2">The sequence shown here is derived from an EMBL/GenBank/DDBJ whole genome shotgun (WGS) entry which is preliminary data.</text>
</comment>
<dbReference type="GO" id="GO:0016787">
    <property type="term" value="F:hydrolase activity"/>
    <property type="evidence" value="ECO:0007669"/>
    <property type="project" value="UniProtKB-KW"/>
</dbReference>
<gene>
    <name evidence="2" type="ORF">EGH21_08440</name>
</gene>
<dbReference type="RefSeq" id="WP_220618035.1">
    <property type="nucleotide sequence ID" value="NZ_RKLR01000003.1"/>
</dbReference>
<proteinExistence type="predicted"/>
<keyword evidence="2" id="KW-0378">Hydrolase</keyword>
<feature type="transmembrane region" description="Helical" evidence="1">
    <location>
        <begin position="91"/>
        <end position="119"/>
    </location>
</feature>
<evidence type="ECO:0000313" key="2">
    <source>
        <dbReference type="EMBL" id="MBX0323052.1"/>
    </source>
</evidence>
<keyword evidence="1" id="KW-1133">Transmembrane helix</keyword>
<organism evidence="2 3">
    <name type="scientific">Haloarcula rubra</name>
    <dbReference type="NCBI Taxonomy" id="2487747"/>
    <lineage>
        <taxon>Archaea</taxon>
        <taxon>Methanobacteriati</taxon>
        <taxon>Methanobacteriota</taxon>
        <taxon>Stenosarchaea group</taxon>
        <taxon>Halobacteria</taxon>
        <taxon>Halobacteriales</taxon>
        <taxon>Haloarculaceae</taxon>
        <taxon>Haloarcula</taxon>
    </lineage>
</organism>
<dbReference type="Pfam" id="PF04307">
    <property type="entry name" value="YdjM"/>
    <property type="match status" value="1"/>
</dbReference>
<keyword evidence="1" id="KW-0472">Membrane</keyword>
<evidence type="ECO:0000313" key="3">
    <source>
        <dbReference type="Proteomes" id="UP001430377"/>
    </source>
</evidence>
<dbReference type="EMBL" id="RKLR01000003">
    <property type="protein sequence ID" value="MBX0323052.1"/>
    <property type="molecule type" value="Genomic_DNA"/>
</dbReference>
<name>A0AAW4PRU9_9EURY</name>
<reference evidence="2 3" key="1">
    <citation type="submission" date="2021-06" db="EMBL/GenBank/DDBJ databases">
        <title>Halomicroarcula sp. a new haloarchaeum isolated from saline soil.</title>
        <authorList>
            <person name="Duran-Viseras A."/>
            <person name="Sanchez-Porro C."/>
            <person name="Ventosa A."/>
        </authorList>
    </citation>
    <scope>NUCLEOTIDE SEQUENCE [LARGE SCALE GENOMIC DNA]</scope>
    <source>
        <strain evidence="2 3">F13</strain>
    </source>
</reference>
<keyword evidence="1" id="KW-0812">Transmembrane</keyword>
<accession>A0AAW4PRU9</accession>
<sequence length="166" mass="16753">MYRPGHYGAALLAYAPLGLGLILLDAPGLAVAGGALSLVLAPVPDYDQRVPFVSHRGVTHTLLFAVVVGLLLGGAGWLVGSASGVATATRLAAFGLVVGLTGIVSHLLADVVTPAGIAPFWPLSGKNYTLGLTRADNTVANYLVLALGVFAVAFVVAVARPSVLTA</sequence>
<dbReference type="InterPro" id="IPR007404">
    <property type="entry name" value="YdjM-like"/>
</dbReference>
<dbReference type="AlphaFoldDB" id="A0AAW4PRU9"/>
<protein>
    <submittedName>
        <fullName evidence="2">Metal-dependent hydrolase</fullName>
    </submittedName>
</protein>
<feature type="transmembrane region" description="Helical" evidence="1">
    <location>
        <begin position="12"/>
        <end position="41"/>
    </location>
</feature>
<keyword evidence="3" id="KW-1185">Reference proteome</keyword>
<dbReference type="Proteomes" id="UP001430377">
    <property type="component" value="Unassembled WGS sequence"/>
</dbReference>
<feature type="transmembrane region" description="Helical" evidence="1">
    <location>
        <begin position="139"/>
        <end position="159"/>
    </location>
</feature>
<evidence type="ECO:0000256" key="1">
    <source>
        <dbReference type="SAM" id="Phobius"/>
    </source>
</evidence>
<feature type="transmembrane region" description="Helical" evidence="1">
    <location>
        <begin position="61"/>
        <end position="79"/>
    </location>
</feature>